<protein>
    <submittedName>
        <fullName evidence="1">Uncharacterized protein</fullName>
    </submittedName>
</protein>
<organism evidence="1">
    <name type="scientific">Arion vulgaris</name>
    <dbReference type="NCBI Taxonomy" id="1028688"/>
    <lineage>
        <taxon>Eukaryota</taxon>
        <taxon>Metazoa</taxon>
        <taxon>Spiralia</taxon>
        <taxon>Lophotrochozoa</taxon>
        <taxon>Mollusca</taxon>
        <taxon>Gastropoda</taxon>
        <taxon>Heterobranchia</taxon>
        <taxon>Euthyneura</taxon>
        <taxon>Panpulmonata</taxon>
        <taxon>Eupulmonata</taxon>
        <taxon>Stylommatophora</taxon>
        <taxon>Helicina</taxon>
        <taxon>Arionoidea</taxon>
        <taxon>Arionidae</taxon>
        <taxon>Arion</taxon>
    </lineage>
</organism>
<feature type="non-terminal residue" evidence="1">
    <location>
        <position position="59"/>
    </location>
</feature>
<name>A0A0B7AYV2_9EUPU</name>
<accession>A0A0B7AYV2</accession>
<gene>
    <name evidence="1" type="primary">ORF147133</name>
</gene>
<proteinExistence type="predicted"/>
<dbReference type="EMBL" id="HACG01038381">
    <property type="protein sequence ID" value="CEK85246.1"/>
    <property type="molecule type" value="Transcribed_RNA"/>
</dbReference>
<evidence type="ECO:0000313" key="1">
    <source>
        <dbReference type="EMBL" id="CEK85246.1"/>
    </source>
</evidence>
<reference evidence="1" key="1">
    <citation type="submission" date="2014-12" db="EMBL/GenBank/DDBJ databases">
        <title>Insight into the proteome of Arion vulgaris.</title>
        <authorList>
            <person name="Aradska J."/>
            <person name="Bulat T."/>
            <person name="Smidak R."/>
            <person name="Sarate P."/>
            <person name="Gangsoo J."/>
            <person name="Sialana F."/>
            <person name="Bilban M."/>
            <person name="Lubec G."/>
        </authorList>
    </citation>
    <scope>NUCLEOTIDE SEQUENCE</scope>
    <source>
        <tissue evidence="1">Skin</tissue>
    </source>
</reference>
<sequence>MMARSPRIFYMENCLLAEQLGNSTFVTKTYASEEHWLINNMSQKMKYFGTLNATPIWRE</sequence>
<dbReference type="AlphaFoldDB" id="A0A0B7AYV2"/>